<dbReference type="GO" id="GO:0005524">
    <property type="term" value="F:ATP binding"/>
    <property type="evidence" value="ECO:0007669"/>
    <property type="project" value="UniProtKB-KW"/>
</dbReference>
<keyword evidence="2" id="KW-0067">ATP-binding</keyword>
<keyword evidence="1" id="KW-0547">Nucleotide-binding</keyword>
<evidence type="ECO:0000256" key="2">
    <source>
        <dbReference type="ARBA" id="ARBA00022840"/>
    </source>
</evidence>
<dbReference type="GeneID" id="61295916"/>
<dbReference type="Gene3D" id="3.40.50.300">
    <property type="entry name" value="P-loop containing nucleotide triphosphate hydrolases"/>
    <property type="match status" value="1"/>
</dbReference>
<dbReference type="GO" id="GO:0051782">
    <property type="term" value="P:negative regulation of cell division"/>
    <property type="evidence" value="ECO:0007669"/>
    <property type="project" value="TreeGrafter"/>
</dbReference>
<evidence type="ECO:0000313" key="3">
    <source>
        <dbReference type="EMBL" id="SGY90815.1"/>
    </source>
</evidence>
<dbReference type="GO" id="GO:0005829">
    <property type="term" value="C:cytosol"/>
    <property type="evidence" value="ECO:0007669"/>
    <property type="project" value="TreeGrafter"/>
</dbReference>
<dbReference type="EMBL" id="FPLJ01000050">
    <property type="protein sequence ID" value="SGY90815.1"/>
    <property type="molecule type" value="Genomic_DNA"/>
</dbReference>
<name>A0A1K9ZQ76_9GAMM</name>
<dbReference type="InterPro" id="IPR050625">
    <property type="entry name" value="ParA/MinD_ATPase"/>
</dbReference>
<proteinExistence type="predicted"/>
<dbReference type="AlphaFoldDB" id="A0A1K9ZQ76"/>
<accession>A0A1K9ZQ76</accession>
<sequence>MLDLADIFKTGSKKNNTVKMKVVTGLIVSPDTDFIEYLSELYVVEGLDKPEVKTMLKESDIAELSEEFVDVLFLDLRGNTDSFTYAELVANLLAKGIKLVVIGKQDSIVISRELAKKGIEYIYWPAEEMIFIDIIRAQKGSQASGLRSYQGRRAKRIAVVATKGGVGNSLIASGIALSIANQAKVKTLLVDNAYFGTNVDINLGLKTFSRNSVVFEDVRNGIDSTVAKSMTSTVSDNLDLLAVNHDSAKPADIHGFSVHVVHALSMQYNFIIDDISLPLIYALGMDELSILYDRIIFVCEPSITSLRTLKKFKQSFAESHTLIDVVINNNKAASEFSLSITDMCSKIEGEVIAVFPFESKLKPMIINNGGLGKCTSKLNEGFDPILGRLTGKNVASPVSKRKWNTWLSRNK</sequence>
<dbReference type="EMBL" id="FPLD01000060">
    <property type="protein sequence ID" value="SGY99761.1"/>
    <property type="molecule type" value="Genomic_DNA"/>
</dbReference>
<dbReference type="GO" id="GO:0016887">
    <property type="term" value="F:ATP hydrolysis activity"/>
    <property type="evidence" value="ECO:0007669"/>
    <property type="project" value="TreeGrafter"/>
</dbReference>
<dbReference type="PANTHER" id="PTHR43384:SF6">
    <property type="entry name" value="SEPTUM SITE-DETERMINING PROTEIN MIND HOMOLOG, CHLOROPLASTIC"/>
    <property type="match status" value="1"/>
</dbReference>
<evidence type="ECO:0000313" key="5">
    <source>
        <dbReference type="Proteomes" id="UP000182660"/>
    </source>
</evidence>
<dbReference type="Proteomes" id="UP000182660">
    <property type="component" value="Unassembled WGS sequence"/>
</dbReference>
<dbReference type="GO" id="GO:0009898">
    <property type="term" value="C:cytoplasmic side of plasma membrane"/>
    <property type="evidence" value="ECO:0007669"/>
    <property type="project" value="TreeGrafter"/>
</dbReference>
<evidence type="ECO:0000256" key="1">
    <source>
        <dbReference type="ARBA" id="ARBA00022741"/>
    </source>
</evidence>
<gene>
    <name evidence="3" type="ORF">MT2528_2012</name>
    <name evidence="4" type="ORF">NVI5450_2234</name>
</gene>
<protein>
    <submittedName>
        <fullName evidence="3 4">Flp pilus assembly protein TadZ</fullName>
    </submittedName>
</protein>
<reference evidence="4 6" key="2">
    <citation type="submission" date="2016-11" db="EMBL/GenBank/DDBJ databases">
        <authorList>
            <person name="Jaros S."/>
            <person name="Januszkiewicz K."/>
            <person name="Wedrychowicz H."/>
        </authorList>
    </citation>
    <scope>NUCLEOTIDE SEQUENCE [LARGE SCALE GENOMIC DNA]</scope>
    <source>
        <strain evidence="4">NVI 5450</strain>
    </source>
</reference>
<dbReference type="PANTHER" id="PTHR43384">
    <property type="entry name" value="SEPTUM SITE-DETERMINING PROTEIN MIND HOMOLOG, CHLOROPLASTIC-RELATED"/>
    <property type="match status" value="1"/>
</dbReference>
<organism evidence="4 6">
    <name type="scientific">Moritella viscosa</name>
    <dbReference type="NCBI Taxonomy" id="80854"/>
    <lineage>
        <taxon>Bacteria</taxon>
        <taxon>Pseudomonadati</taxon>
        <taxon>Pseudomonadota</taxon>
        <taxon>Gammaproteobacteria</taxon>
        <taxon>Alteromonadales</taxon>
        <taxon>Moritellaceae</taxon>
        <taxon>Moritella</taxon>
    </lineage>
</organism>
<dbReference type="OrthoDB" id="5858076at2"/>
<dbReference type="InterPro" id="IPR027417">
    <property type="entry name" value="P-loop_NTPase"/>
</dbReference>
<reference evidence="3 5" key="1">
    <citation type="submission" date="2016-11" db="EMBL/GenBank/DDBJ databases">
        <authorList>
            <person name="Klemetsen T."/>
        </authorList>
    </citation>
    <scope>NUCLEOTIDE SEQUENCE [LARGE SCALE GENOMIC DNA]</scope>
    <source>
        <strain evidence="3">MT 2528</strain>
    </source>
</reference>
<dbReference type="SUPFAM" id="SSF52540">
    <property type="entry name" value="P-loop containing nucleoside triphosphate hydrolases"/>
    <property type="match status" value="1"/>
</dbReference>
<keyword evidence="5" id="KW-1185">Reference proteome</keyword>
<evidence type="ECO:0000313" key="4">
    <source>
        <dbReference type="EMBL" id="SGY99761.1"/>
    </source>
</evidence>
<evidence type="ECO:0000313" key="6">
    <source>
        <dbReference type="Proteomes" id="UP000183794"/>
    </source>
</evidence>
<dbReference type="Proteomes" id="UP000183794">
    <property type="component" value="Unassembled WGS sequence"/>
</dbReference>
<dbReference type="RefSeq" id="WP_075472105.1">
    <property type="nucleotide sequence ID" value="NZ_CAWQZC010000156.1"/>
</dbReference>